<name>A0A1Y3ATU3_EURMA</name>
<sequence>MKIKSKDHKEDQQSTKDSSNKTSKHDEGIKPTMESTGPPPPPITNGYYYSPSFLPPSFGGPSPFDAMFRSGVGPNSIMGPPYGPSHPPPPSGSSPFLHSQMRFPSHPLDGIPGLNVSRNSTISTSSTLPPHSSPTSN</sequence>
<dbReference type="Proteomes" id="UP000194236">
    <property type="component" value="Unassembled WGS sequence"/>
</dbReference>
<accession>A0A1Y3ATU3</accession>
<evidence type="ECO:0000313" key="2">
    <source>
        <dbReference type="EMBL" id="OTF71900.1"/>
    </source>
</evidence>
<organism evidence="2 3">
    <name type="scientific">Euroglyphus maynei</name>
    <name type="common">Mayne's house dust mite</name>
    <dbReference type="NCBI Taxonomy" id="6958"/>
    <lineage>
        <taxon>Eukaryota</taxon>
        <taxon>Metazoa</taxon>
        <taxon>Ecdysozoa</taxon>
        <taxon>Arthropoda</taxon>
        <taxon>Chelicerata</taxon>
        <taxon>Arachnida</taxon>
        <taxon>Acari</taxon>
        <taxon>Acariformes</taxon>
        <taxon>Sarcoptiformes</taxon>
        <taxon>Astigmata</taxon>
        <taxon>Psoroptidia</taxon>
        <taxon>Analgoidea</taxon>
        <taxon>Pyroglyphidae</taxon>
        <taxon>Pyroglyphinae</taxon>
        <taxon>Euroglyphus</taxon>
    </lineage>
</organism>
<evidence type="ECO:0000313" key="3">
    <source>
        <dbReference type="Proteomes" id="UP000194236"/>
    </source>
</evidence>
<reference evidence="2 3" key="1">
    <citation type="submission" date="2017-03" db="EMBL/GenBank/DDBJ databases">
        <title>Genome Survey of Euroglyphus maynei.</title>
        <authorList>
            <person name="Arlian L.G."/>
            <person name="Morgan M.S."/>
            <person name="Rider S.D."/>
        </authorList>
    </citation>
    <scope>NUCLEOTIDE SEQUENCE [LARGE SCALE GENOMIC DNA]</scope>
    <source>
        <strain evidence="2">Arlian Lab</strain>
        <tissue evidence="2">Whole body</tissue>
    </source>
</reference>
<feature type="region of interest" description="Disordered" evidence="1">
    <location>
        <begin position="1"/>
        <end position="137"/>
    </location>
</feature>
<evidence type="ECO:0000256" key="1">
    <source>
        <dbReference type="SAM" id="MobiDB-lite"/>
    </source>
</evidence>
<keyword evidence="3" id="KW-1185">Reference proteome</keyword>
<feature type="compositionally biased region" description="Low complexity" evidence="1">
    <location>
        <begin position="120"/>
        <end position="137"/>
    </location>
</feature>
<dbReference type="EMBL" id="MUJZ01058762">
    <property type="protein sequence ID" value="OTF71900.1"/>
    <property type="molecule type" value="Genomic_DNA"/>
</dbReference>
<protein>
    <submittedName>
        <fullName evidence="2">Uncharacterized protein</fullName>
    </submittedName>
</protein>
<dbReference type="AlphaFoldDB" id="A0A1Y3ATU3"/>
<feature type="non-terminal residue" evidence="2">
    <location>
        <position position="137"/>
    </location>
</feature>
<feature type="compositionally biased region" description="Low complexity" evidence="1">
    <location>
        <begin position="46"/>
        <end position="64"/>
    </location>
</feature>
<comment type="caution">
    <text evidence="2">The sequence shown here is derived from an EMBL/GenBank/DDBJ whole genome shotgun (WGS) entry which is preliminary data.</text>
</comment>
<proteinExistence type="predicted"/>
<feature type="compositionally biased region" description="Pro residues" evidence="1">
    <location>
        <begin position="81"/>
        <end position="92"/>
    </location>
</feature>
<gene>
    <name evidence="2" type="ORF">BLA29_012648</name>
</gene>